<sequence>MSAEDGLTSDDYAAMAQSYEENPPRRDEMVGDPYVSPSAMRMGRPRGGGEPRGASPTRALRLPARLDEALEERASNTGSTVSELMREAVTEYLDRHGVSS</sequence>
<organism evidence="1 2">
    <name type="scientific">Mycolicibacterium fallax</name>
    <name type="common">Mycobacterium fallax</name>
    <dbReference type="NCBI Taxonomy" id="1793"/>
    <lineage>
        <taxon>Bacteria</taxon>
        <taxon>Bacillati</taxon>
        <taxon>Actinomycetota</taxon>
        <taxon>Actinomycetes</taxon>
        <taxon>Mycobacteriales</taxon>
        <taxon>Mycobacteriaceae</taxon>
        <taxon>Mycolicibacterium</taxon>
    </lineage>
</organism>
<dbReference type="Pfam" id="PF01402">
    <property type="entry name" value="RHH_1"/>
    <property type="match status" value="1"/>
</dbReference>
<protein>
    <submittedName>
        <fullName evidence="1">Uncharacterized protein</fullName>
    </submittedName>
</protein>
<evidence type="ECO:0000313" key="2">
    <source>
        <dbReference type="Proteomes" id="UP000193484"/>
    </source>
</evidence>
<dbReference type="Proteomes" id="UP000193484">
    <property type="component" value="Unassembled WGS sequence"/>
</dbReference>
<accession>A0A1X1RDT2</accession>
<evidence type="ECO:0000313" key="1">
    <source>
        <dbReference type="EMBL" id="ORV03641.1"/>
    </source>
</evidence>
<dbReference type="STRING" id="1793.AWC04_09895"/>
<comment type="caution">
    <text evidence="1">The sequence shown here is derived from an EMBL/GenBank/DDBJ whole genome shotgun (WGS) entry which is preliminary data.</text>
</comment>
<dbReference type="SUPFAM" id="SSF47598">
    <property type="entry name" value="Ribbon-helix-helix"/>
    <property type="match status" value="1"/>
</dbReference>
<dbReference type="InterPro" id="IPR010985">
    <property type="entry name" value="Ribbon_hlx_hlx"/>
</dbReference>
<dbReference type="GO" id="GO:0006355">
    <property type="term" value="P:regulation of DNA-templated transcription"/>
    <property type="evidence" value="ECO:0007669"/>
    <property type="project" value="InterPro"/>
</dbReference>
<keyword evidence="2" id="KW-1185">Reference proteome</keyword>
<proteinExistence type="predicted"/>
<name>A0A1X1RDT2_MYCFA</name>
<reference evidence="1 2" key="1">
    <citation type="submission" date="2016-01" db="EMBL/GenBank/DDBJ databases">
        <title>The new phylogeny of the genus Mycobacterium.</title>
        <authorList>
            <person name="Tarcisio F."/>
            <person name="Conor M."/>
            <person name="Antonella G."/>
            <person name="Elisabetta G."/>
            <person name="Giulia F.S."/>
            <person name="Sara T."/>
            <person name="Anna F."/>
            <person name="Clotilde B."/>
            <person name="Roberto B."/>
            <person name="Veronica D.S."/>
            <person name="Fabio R."/>
            <person name="Monica P."/>
            <person name="Olivier J."/>
            <person name="Enrico T."/>
            <person name="Nicola S."/>
        </authorList>
    </citation>
    <scope>NUCLEOTIDE SEQUENCE [LARGE SCALE GENOMIC DNA]</scope>
    <source>
        <strain evidence="1 2">DSM 44179</strain>
    </source>
</reference>
<gene>
    <name evidence="1" type="ORF">AWC04_09895</name>
</gene>
<dbReference type="InterPro" id="IPR002145">
    <property type="entry name" value="CopG"/>
</dbReference>
<dbReference type="EMBL" id="LQOJ01000036">
    <property type="protein sequence ID" value="ORV03641.1"/>
    <property type="molecule type" value="Genomic_DNA"/>
</dbReference>
<dbReference type="AlphaFoldDB" id="A0A1X1RDT2"/>